<name>A0A1V6NLE9_PENPO</name>
<dbReference type="OrthoDB" id="1668230at2759"/>
<evidence type="ECO:0000313" key="1">
    <source>
        <dbReference type="EMBL" id="OQD65564.1"/>
    </source>
</evidence>
<protein>
    <submittedName>
        <fullName evidence="1">Uncharacterized protein</fullName>
    </submittedName>
</protein>
<sequence length="150" mass="17505">MKRVEICCHPKIFYPTLVTTPRASQRPDNHKLLIIGIFAEVYLVDDDIIRKISRDQSEESMQSTIREAMIYDIVRADKRIAEWLSSGISDYVDIQYYPHGELVKYCQENSIIPELRSTLPMTGIPRPNRILLKRLFTFEVNMQYRVGLLG</sequence>
<comment type="caution">
    <text evidence="1">The sequence shown here is derived from an EMBL/GenBank/DDBJ whole genome shotgun (WGS) entry which is preliminary data.</text>
</comment>
<organism evidence="1 2">
    <name type="scientific">Penicillium polonicum</name>
    <dbReference type="NCBI Taxonomy" id="60169"/>
    <lineage>
        <taxon>Eukaryota</taxon>
        <taxon>Fungi</taxon>
        <taxon>Dikarya</taxon>
        <taxon>Ascomycota</taxon>
        <taxon>Pezizomycotina</taxon>
        <taxon>Eurotiomycetes</taxon>
        <taxon>Eurotiomycetidae</taxon>
        <taxon>Eurotiales</taxon>
        <taxon>Aspergillaceae</taxon>
        <taxon>Penicillium</taxon>
    </lineage>
</organism>
<accession>A0A1V6NLE9</accession>
<dbReference type="STRING" id="60169.A0A1V6NLE9"/>
<dbReference type="EMBL" id="MDYM01000006">
    <property type="protein sequence ID" value="OQD65564.1"/>
    <property type="molecule type" value="Genomic_DNA"/>
</dbReference>
<evidence type="ECO:0000313" key="2">
    <source>
        <dbReference type="Proteomes" id="UP000191408"/>
    </source>
</evidence>
<keyword evidence="2" id="KW-1185">Reference proteome</keyword>
<dbReference type="Proteomes" id="UP000191408">
    <property type="component" value="Unassembled WGS sequence"/>
</dbReference>
<dbReference type="AlphaFoldDB" id="A0A1V6NLE9"/>
<proteinExistence type="predicted"/>
<reference evidence="2" key="1">
    <citation type="journal article" date="2017" name="Nat. Microbiol.">
        <title>Global analysis of biosynthetic gene clusters reveals vast potential of secondary metabolite production in Penicillium species.</title>
        <authorList>
            <person name="Nielsen J.C."/>
            <person name="Grijseels S."/>
            <person name="Prigent S."/>
            <person name="Ji B."/>
            <person name="Dainat J."/>
            <person name="Nielsen K.F."/>
            <person name="Frisvad J.C."/>
            <person name="Workman M."/>
            <person name="Nielsen J."/>
        </authorList>
    </citation>
    <scope>NUCLEOTIDE SEQUENCE [LARGE SCALE GENOMIC DNA]</scope>
    <source>
        <strain evidence="2">IBT 4502</strain>
    </source>
</reference>
<gene>
    <name evidence="1" type="ORF">PENPOL_c006G03997</name>
</gene>